<keyword evidence="5" id="KW-0732">Signal</keyword>
<comment type="subcellular location">
    <subcellularLocation>
        <location evidence="2">Cell outer membrane</location>
    </subcellularLocation>
    <subcellularLocation>
        <location evidence="1">Cell surface</location>
    </subcellularLocation>
</comment>
<dbReference type="EMBL" id="PYOU01000005">
    <property type="protein sequence ID" value="PSX11048.1"/>
    <property type="molecule type" value="Genomic_DNA"/>
</dbReference>
<sequence>MAMSVITVKQDHKYNIVMGLGYYGDQDAIAIGTKINTSKNSILSVDTSYDSSHDFGVAAGMTFGFN</sequence>
<keyword evidence="6" id="KW-0472">Membrane</keyword>
<accession>A0ABX5H6D8</accession>
<keyword evidence="4" id="KW-0812">Transmembrane</keyword>
<gene>
    <name evidence="9" type="ORF">C0W27_07720</name>
</gene>
<evidence type="ECO:0000313" key="10">
    <source>
        <dbReference type="Proteomes" id="UP000240989"/>
    </source>
</evidence>
<evidence type="ECO:0000256" key="7">
    <source>
        <dbReference type="ARBA" id="ARBA00023237"/>
    </source>
</evidence>
<feature type="domain" description="Trimeric autotransporter adhesin YadA-like C-terminal membrane anchor" evidence="8">
    <location>
        <begin position="10"/>
        <end position="65"/>
    </location>
</feature>
<keyword evidence="3" id="KW-1134">Transmembrane beta strand</keyword>
<name>A0ABX5H6D8_PHOAN</name>
<evidence type="ECO:0000313" key="9">
    <source>
        <dbReference type="EMBL" id="PSX11048.1"/>
    </source>
</evidence>
<protein>
    <recommendedName>
        <fullName evidence="8">Trimeric autotransporter adhesin YadA-like C-terminal membrane anchor domain-containing protein</fullName>
    </recommendedName>
</protein>
<proteinExistence type="predicted"/>
<dbReference type="InterPro" id="IPR045584">
    <property type="entry name" value="Pilin-like"/>
</dbReference>
<dbReference type="Proteomes" id="UP000240989">
    <property type="component" value="Unassembled WGS sequence"/>
</dbReference>
<evidence type="ECO:0000256" key="2">
    <source>
        <dbReference type="ARBA" id="ARBA00004442"/>
    </source>
</evidence>
<evidence type="ECO:0000256" key="1">
    <source>
        <dbReference type="ARBA" id="ARBA00004241"/>
    </source>
</evidence>
<evidence type="ECO:0000259" key="8">
    <source>
        <dbReference type="Pfam" id="PF03895"/>
    </source>
</evidence>
<dbReference type="Gene3D" id="3.30.1300.30">
    <property type="entry name" value="GSPII I/J protein-like"/>
    <property type="match status" value="1"/>
</dbReference>
<dbReference type="RefSeq" id="WP_045152573.1">
    <property type="nucleotide sequence ID" value="NZ_JZSW01000005.1"/>
</dbReference>
<dbReference type="SUPFAM" id="SSF54523">
    <property type="entry name" value="Pili subunits"/>
    <property type="match status" value="1"/>
</dbReference>
<dbReference type="InterPro" id="IPR005594">
    <property type="entry name" value="YadA_C"/>
</dbReference>
<evidence type="ECO:0000256" key="3">
    <source>
        <dbReference type="ARBA" id="ARBA00022452"/>
    </source>
</evidence>
<organism evidence="9 10">
    <name type="scientific">Photobacterium angustum</name>
    <dbReference type="NCBI Taxonomy" id="661"/>
    <lineage>
        <taxon>Bacteria</taxon>
        <taxon>Pseudomonadati</taxon>
        <taxon>Pseudomonadota</taxon>
        <taxon>Gammaproteobacteria</taxon>
        <taxon>Vibrionales</taxon>
        <taxon>Vibrionaceae</taxon>
        <taxon>Photobacterium</taxon>
    </lineage>
</organism>
<dbReference type="Pfam" id="PF03895">
    <property type="entry name" value="YadA_anchor"/>
    <property type="match status" value="1"/>
</dbReference>
<evidence type="ECO:0000256" key="5">
    <source>
        <dbReference type="ARBA" id="ARBA00022729"/>
    </source>
</evidence>
<reference evidence="9 10" key="1">
    <citation type="submission" date="2018-01" db="EMBL/GenBank/DDBJ databases">
        <title>Whole genome sequencing of Histamine producing bacteria.</title>
        <authorList>
            <person name="Butler K."/>
        </authorList>
    </citation>
    <scope>NUCLEOTIDE SEQUENCE [LARGE SCALE GENOMIC DNA]</scope>
    <source>
        <strain evidence="9 10">A6-1</strain>
    </source>
</reference>
<evidence type="ECO:0000256" key="4">
    <source>
        <dbReference type="ARBA" id="ARBA00022692"/>
    </source>
</evidence>
<evidence type="ECO:0000256" key="6">
    <source>
        <dbReference type="ARBA" id="ARBA00023136"/>
    </source>
</evidence>
<keyword evidence="10" id="KW-1185">Reference proteome</keyword>
<comment type="caution">
    <text evidence="9">The sequence shown here is derived from an EMBL/GenBank/DDBJ whole genome shotgun (WGS) entry which is preliminary data.</text>
</comment>
<keyword evidence="7" id="KW-0998">Cell outer membrane</keyword>